<evidence type="ECO:0000313" key="3">
    <source>
        <dbReference type="EMBL" id="CAF4405563.1"/>
    </source>
</evidence>
<dbReference type="EMBL" id="CAJNOQ010026342">
    <property type="protein sequence ID" value="CAF1544940.1"/>
    <property type="molecule type" value="Genomic_DNA"/>
</dbReference>
<gene>
    <name evidence="2" type="ORF">GPM918_LOCUS38850</name>
    <name evidence="3" type="ORF">SRO942_LOCUS39700</name>
</gene>
<name>A0A815WG99_9BILA</name>
<dbReference type="Proteomes" id="UP000681722">
    <property type="component" value="Unassembled WGS sequence"/>
</dbReference>
<keyword evidence="4" id="KW-1185">Reference proteome</keyword>
<dbReference type="OrthoDB" id="10293911at2759"/>
<comment type="caution">
    <text evidence="2">The sequence shown here is derived from an EMBL/GenBank/DDBJ whole genome shotgun (WGS) entry which is preliminary data.</text>
</comment>
<feature type="transmembrane region" description="Helical" evidence="1">
    <location>
        <begin position="56"/>
        <end position="78"/>
    </location>
</feature>
<keyword evidence="1" id="KW-0812">Transmembrane</keyword>
<accession>A0A815WG99</accession>
<evidence type="ECO:0000313" key="4">
    <source>
        <dbReference type="Proteomes" id="UP000663829"/>
    </source>
</evidence>
<evidence type="ECO:0000256" key="1">
    <source>
        <dbReference type="SAM" id="Phobius"/>
    </source>
</evidence>
<keyword evidence="1" id="KW-0472">Membrane</keyword>
<sequence>MGTNLLGYLPPRDWLLPMLAVLAYVDDGVWLIDAYDRHTGDGPHAYYYEHYFHNKFMMGIFIINSLIDGAVVIAIGYLKGYCQYGVSMEGVSMELTVRSLFHLMSRLEILLIVLIPIFTTHDVISTNSIAFFILYEFFAQSYNNQDLI</sequence>
<feature type="transmembrane region" description="Helical" evidence="1">
    <location>
        <begin position="109"/>
        <end position="135"/>
    </location>
</feature>
<evidence type="ECO:0000313" key="2">
    <source>
        <dbReference type="EMBL" id="CAF1544940.1"/>
    </source>
</evidence>
<dbReference type="EMBL" id="CAJOBC010091993">
    <property type="protein sequence ID" value="CAF4405563.1"/>
    <property type="molecule type" value="Genomic_DNA"/>
</dbReference>
<dbReference type="Proteomes" id="UP000663829">
    <property type="component" value="Unassembled WGS sequence"/>
</dbReference>
<protein>
    <submittedName>
        <fullName evidence="2">Uncharacterized protein</fullName>
    </submittedName>
</protein>
<keyword evidence="1" id="KW-1133">Transmembrane helix</keyword>
<reference evidence="2" key="1">
    <citation type="submission" date="2021-02" db="EMBL/GenBank/DDBJ databases">
        <authorList>
            <person name="Nowell W R."/>
        </authorList>
    </citation>
    <scope>NUCLEOTIDE SEQUENCE</scope>
</reference>
<dbReference type="AlphaFoldDB" id="A0A815WG99"/>
<organism evidence="2 4">
    <name type="scientific">Didymodactylos carnosus</name>
    <dbReference type="NCBI Taxonomy" id="1234261"/>
    <lineage>
        <taxon>Eukaryota</taxon>
        <taxon>Metazoa</taxon>
        <taxon>Spiralia</taxon>
        <taxon>Gnathifera</taxon>
        <taxon>Rotifera</taxon>
        <taxon>Eurotatoria</taxon>
        <taxon>Bdelloidea</taxon>
        <taxon>Philodinida</taxon>
        <taxon>Philodinidae</taxon>
        <taxon>Didymodactylos</taxon>
    </lineage>
</organism>
<proteinExistence type="predicted"/>